<dbReference type="eggNOG" id="COG3311">
    <property type="taxonomic scope" value="Bacteria"/>
</dbReference>
<dbReference type="STRING" id="43989.cce_4869"/>
<feature type="domain" description="Helix-turn-helix" evidence="1">
    <location>
        <begin position="119"/>
        <end position="164"/>
    </location>
</feature>
<reference evidence="2 3" key="1">
    <citation type="journal article" date="2008" name="Proc. Natl. Acad. Sci. U.S.A.">
        <title>The genome of Cyanothece 51142, a unicellular diazotrophic cyanobacterium important in the marine nitrogen cycle.</title>
        <authorList>
            <person name="Welsh E.A."/>
            <person name="Liberton M."/>
            <person name="Stoeckel J."/>
            <person name="Loh T."/>
            <person name="Elvitigala T."/>
            <person name="Wang C."/>
            <person name="Wollam A."/>
            <person name="Fulton R.S."/>
            <person name="Clifton S.W."/>
            <person name="Jacobs J.M."/>
            <person name="Aurora R."/>
            <person name="Ghosh B.K."/>
            <person name="Sherman L.A."/>
            <person name="Smith R.D."/>
            <person name="Wilson R.K."/>
            <person name="Pakrasi H.B."/>
        </authorList>
    </citation>
    <scope>NUCLEOTIDE SEQUENCE [LARGE SCALE GENOMIC DNA]</scope>
    <source>
        <strain evidence="3">ATCC 51142 / BH68</strain>
    </source>
</reference>
<dbReference type="EMBL" id="CP000807">
    <property type="protein sequence ID" value="ACB54216.1"/>
    <property type="molecule type" value="Genomic_DNA"/>
</dbReference>
<dbReference type="AlphaFoldDB" id="B1X255"/>
<dbReference type="Pfam" id="PF12728">
    <property type="entry name" value="HTH_17"/>
    <property type="match status" value="1"/>
</dbReference>
<name>B1X255_CROS5</name>
<protein>
    <recommendedName>
        <fullName evidence="1">Helix-turn-helix domain-containing protein</fullName>
    </recommendedName>
</protein>
<sequence length="187" mass="21102">MYPITSFRLFLPLRVFRLSDILGKGEKHIVGIFMANRQSLQLFSPTPEEIKSASDAIESLSKISDEPPHSLTFTLTDPKNPGVEITLPSSVFQFIVEVLGLISHGETVSLIPQEAEIGTQEAANILSVSRPYLNQLLDQEVIPSRKVGVYRRVKVQDVLAYKEKEFQRRESILDELTEQTQDMKLGF</sequence>
<dbReference type="InterPro" id="IPR041657">
    <property type="entry name" value="HTH_17"/>
</dbReference>
<gene>
    <name evidence="2" type="ordered locus">cce_4869</name>
</gene>
<keyword evidence="3" id="KW-1185">Reference proteome</keyword>
<accession>B1X255</accession>
<dbReference type="HOGENOM" id="CLU_106726_1_0_3"/>
<organism evidence="2 3">
    <name type="scientific">Crocosphaera subtropica (strain ATCC 51142 / BH68)</name>
    <name type="common">Cyanothece sp. (strain ATCC 51142)</name>
    <dbReference type="NCBI Taxonomy" id="43989"/>
    <lineage>
        <taxon>Bacteria</taxon>
        <taxon>Bacillati</taxon>
        <taxon>Cyanobacteriota</taxon>
        <taxon>Cyanophyceae</taxon>
        <taxon>Oscillatoriophycideae</taxon>
        <taxon>Chroococcales</taxon>
        <taxon>Aphanothecaceae</taxon>
        <taxon>Crocosphaera</taxon>
        <taxon>Crocosphaera subtropica</taxon>
    </lineage>
</organism>
<evidence type="ECO:0000313" key="2">
    <source>
        <dbReference type="EMBL" id="ACB54216.1"/>
    </source>
</evidence>
<dbReference type="GO" id="GO:0003677">
    <property type="term" value="F:DNA binding"/>
    <property type="evidence" value="ECO:0007669"/>
    <property type="project" value="InterPro"/>
</dbReference>
<dbReference type="InterPro" id="IPR010093">
    <property type="entry name" value="SinI_DNA-bd"/>
</dbReference>
<dbReference type="Proteomes" id="UP000001203">
    <property type="component" value="Chromosome linear"/>
</dbReference>
<evidence type="ECO:0000259" key="1">
    <source>
        <dbReference type="Pfam" id="PF12728"/>
    </source>
</evidence>
<dbReference type="NCBIfam" id="TIGR01764">
    <property type="entry name" value="excise"/>
    <property type="match status" value="1"/>
</dbReference>
<dbReference type="KEGG" id="cyt:cce_4869"/>
<evidence type="ECO:0000313" key="3">
    <source>
        <dbReference type="Proteomes" id="UP000001203"/>
    </source>
</evidence>
<proteinExistence type="predicted"/>